<dbReference type="SUPFAM" id="SSF75553">
    <property type="entry name" value="Smc hinge domain"/>
    <property type="match status" value="1"/>
</dbReference>
<dbReference type="SMART" id="SM00968">
    <property type="entry name" value="SMC_hinge"/>
    <property type="match status" value="1"/>
</dbReference>
<dbReference type="InterPro" id="IPR010935">
    <property type="entry name" value="SMC_hinge"/>
</dbReference>
<dbReference type="InterPro" id="IPR003395">
    <property type="entry name" value="RecF/RecN/SMC_N"/>
</dbReference>
<proteinExistence type="inferred from homology"/>
<dbReference type="GO" id="GO:0005694">
    <property type="term" value="C:chromosome"/>
    <property type="evidence" value="ECO:0007669"/>
    <property type="project" value="InterPro"/>
</dbReference>
<evidence type="ECO:0000256" key="1">
    <source>
        <dbReference type="ARBA" id="ARBA00004496"/>
    </source>
</evidence>
<dbReference type="GO" id="GO:0016887">
    <property type="term" value="F:ATP hydrolysis activity"/>
    <property type="evidence" value="ECO:0007669"/>
    <property type="project" value="InterPro"/>
</dbReference>
<keyword evidence="6 7" id="KW-0238">DNA-binding</keyword>
<keyword evidence="5 7" id="KW-0175">Coiled coil</keyword>
<dbReference type="PANTHER" id="PTHR43977">
    <property type="entry name" value="STRUCTURAL MAINTENANCE OF CHROMOSOMES PROTEIN 3"/>
    <property type="match status" value="1"/>
</dbReference>
<evidence type="ECO:0000256" key="4">
    <source>
        <dbReference type="ARBA" id="ARBA00022840"/>
    </source>
</evidence>
<dbReference type="InterPro" id="IPR024704">
    <property type="entry name" value="SMC"/>
</dbReference>
<sequence length="1184" mass="133929">MQLLRLELKGFKSFADKTVVKFSPGMTAVIGPNGSGKSNITDAMKWVLGESNVRNLRGQKAEDIIFSGTEKRKPMSAAEVTLVFDNSDHQLDVDMAEVAITRRIYRTGESAFLINKRSCRLKDIHLLLADTGLGKDSMAIIGQNRIDAILNSKPEERRLIFEDVAGISRFKINKEDALRRIASTDRNMERVRDVMATIEEQLGPLSEKAEKTKKYMTLSRTKRDYDGALGFHNYKTSDRLLTRFENDNIAFKDEEIELQTELSKLEARRHTLQSASTKEQEQLKLWEAQYTEKQRDEERLAGHLRLLEEQLKTAHRELDETSMRISELEATQKGEEQQLRILNQLIQDESAQLVEKESKLEALEANYKKAVEDVSAEQAKFQSLQSNREAFEQRQLEVVSAIETAKASIRSLEARKAESTKQCDVLKAEIAQVDCELQAARAEFETLGQQFNAISAQRQALVDSGKEASIQAREERKELQKLRAQEQRVKGRIELLAQWEEQHEGYLEGTKNILNGKGSWREQITGAVGDLFTVEDKYTTAIETALGGSVNHVVTTTARAAAEGVNYLKSIQGGRVTFLPMDSVKGKPYDTPALHESCVIGTAVDCISFDNTYAHIFQYLLGRTLVVSSMDDAIGLQKKYNQQLRIVTLTGEQFQPGGSLTGGATKRKRASVLSRKEEAASLEQELLQIEEQIRSLTASLENLEKRVEEAEKERATLDESYQHTNLLYVASETKVQNIQNQMDRKKRVLREEEQRLLQIDIDLASTTANLKDQETALASLQEDHGVDGNQGALMERLTVLQKVQQEAYEAFTEARLTCDTLRQTIKERVTQREQRNQSIANIVERLTPLRNLLISTTERCEVELPKAKELADRELAVATAEVERLRALRDEAYENTSTGREELEAILSEQDRLNQRYKIVQGRLVDMEGKITRYRMDCERFVEELQGLGFTLEDAQALRIEGSVNDWKDEQARLMAEIAELGPVNPNAVEEYEETKERYDFLTTQLADLDTAKEQLQAVIAEMDKAMSTQLYDVLDVVGRRFQEVFSQLFGGGTAQIVLTDPDNILTGGIDFYIQPPGKKRQQLTLLSGGERALTVIALLFSFLDYRPAPFCVLDEVDAALDEANVERFSSYLNRVNKETQFIVVSHRKKTMEAAEVLQGVTMVERGVSRLLTVAFEDVKEDLA</sequence>
<dbReference type="GO" id="GO:0003677">
    <property type="term" value="F:DNA binding"/>
    <property type="evidence" value="ECO:0007669"/>
    <property type="project" value="UniProtKB-UniRule"/>
</dbReference>
<dbReference type="GO" id="GO:0005737">
    <property type="term" value="C:cytoplasm"/>
    <property type="evidence" value="ECO:0007669"/>
    <property type="project" value="UniProtKB-SubCell"/>
</dbReference>
<dbReference type="EMBL" id="CACRUF010000021">
    <property type="protein sequence ID" value="VYU00339.1"/>
    <property type="molecule type" value="Genomic_DNA"/>
</dbReference>
<keyword evidence="2 7" id="KW-0963">Cytoplasm</keyword>
<dbReference type="Gene3D" id="3.30.70.1620">
    <property type="match status" value="1"/>
</dbReference>
<feature type="coiled-coil region" evidence="7">
    <location>
        <begin position="304"/>
        <end position="492"/>
    </location>
</feature>
<evidence type="ECO:0000259" key="8">
    <source>
        <dbReference type="SMART" id="SM00968"/>
    </source>
</evidence>
<feature type="binding site" evidence="7">
    <location>
        <begin position="32"/>
        <end position="39"/>
    </location>
    <ligand>
        <name>ATP</name>
        <dbReference type="ChEBI" id="CHEBI:30616"/>
    </ligand>
</feature>
<comment type="subcellular location">
    <subcellularLocation>
        <location evidence="1 7">Cytoplasm</location>
    </subcellularLocation>
</comment>
<evidence type="ECO:0000313" key="9">
    <source>
        <dbReference type="EMBL" id="VYU00339.1"/>
    </source>
</evidence>
<dbReference type="NCBIfam" id="TIGR02168">
    <property type="entry name" value="SMC_prok_B"/>
    <property type="match status" value="1"/>
</dbReference>
<dbReference type="FunFam" id="3.40.50.300:FF:000901">
    <property type="entry name" value="Chromosome partition protein Smc"/>
    <property type="match status" value="1"/>
</dbReference>
<dbReference type="Gene3D" id="1.20.1060.20">
    <property type="match status" value="1"/>
</dbReference>
<dbReference type="InterPro" id="IPR011890">
    <property type="entry name" value="SMC_prok"/>
</dbReference>
<dbReference type="GO" id="GO:0005524">
    <property type="term" value="F:ATP binding"/>
    <property type="evidence" value="ECO:0007669"/>
    <property type="project" value="UniProtKB-UniRule"/>
</dbReference>
<comment type="similarity">
    <text evidence="7">Belongs to the SMC family.</text>
</comment>
<evidence type="ECO:0000256" key="2">
    <source>
        <dbReference type="ARBA" id="ARBA00022490"/>
    </source>
</evidence>
<dbReference type="GO" id="GO:0006260">
    <property type="term" value="P:DNA replication"/>
    <property type="evidence" value="ECO:0007669"/>
    <property type="project" value="UniProtKB-UniRule"/>
</dbReference>
<dbReference type="RefSeq" id="WP_156719548.1">
    <property type="nucleotide sequence ID" value="NZ_CACRUF010000021.1"/>
</dbReference>
<dbReference type="GO" id="GO:0030261">
    <property type="term" value="P:chromosome condensation"/>
    <property type="evidence" value="ECO:0007669"/>
    <property type="project" value="InterPro"/>
</dbReference>
<dbReference type="GO" id="GO:0007062">
    <property type="term" value="P:sister chromatid cohesion"/>
    <property type="evidence" value="ECO:0007669"/>
    <property type="project" value="InterPro"/>
</dbReference>
<feature type="coiled-coil region" evidence="7">
    <location>
        <begin position="992"/>
        <end position="1029"/>
    </location>
</feature>
<dbReference type="HAMAP" id="MF_01894">
    <property type="entry name" value="Smc_prok"/>
    <property type="match status" value="1"/>
</dbReference>
<name>A0A6N3BCR8_9FIRM</name>
<feature type="coiled-coil region" evidence="7">
    <location>
        <begin position="672"/>
        <end position="783"/>
    </location>
</feature>
<dbReference type="InterPro" id="IPR036277">
    <property type="entry name" value="SMC_hinge_sf"/>
</dbReference>
<comment type="domain">
    <text evidence="7">Contains large globular domains required for ATP hydrolysis at each terminus and a third globular domain forming a flexible hinge near the middle of the molecule. These domains are separated by coiled-coil structures.</text>
</comment>
<comment type="subunit">
    <text evidence="7">Homodimer.</text>
</comment>
<organism evidence="9">
    <name type="scientific">Veillonella dispar</name>
    <dbReference type="NCBI Taxonomy" id="39778"/>
    <lineage>
        <taxon>Bacteria</taxon>
        <taxon>Bacillati</taxon>
        <taxon>Bacillota</taxon>
        <taxon>Negativicutes</taxon>
        <taxon>Veillonellales</taxon>
        <taxon>Veillonellaceae</taxon>
        <taxon>Veillonella</taxon>
    </lineage>
</organism>
<dbReference type="Gene3D" id="3.40.50.300">
    <property type="entry name" value="P-loop containing nucleotide triphosphate hydrolases"/>
    <property type="match status" value="2"/>
</dbReference>
<gene>
    <name evidence="9" type="primary">smc_1</name>
    <name evidence="7" type="synonym">smc</name>
    <name evidence="9" type="ORF">VDLFYP95_01264</name>
</gene>
<dbReference type="AlphaFoldDB" id="A0A6N3BCR8"/>
<feature type="coiled-coil region" evidence="7">
    <location>
        <begin position="868"/>
        <end position="895"/>
    </location>
</feature>
<reference evidence="9" key="1">
    <citation type="submission" date="2019-11" db="EMBL/GenBank/DDBJ databases">
        <authorList>
            <person name="Feng L."/>
        </authorList>
    </citation>
    <scope>NUCLEOTIDE SEQUENCE</scope>
    <source>
        <strain evidence="9">VdisparLFYP95</strain>
    </source>
</reference>
<dbReference type="Pfam" id="PF06470">
    <property type="entry name" value="SMC_hinge"/>
    <property type="match status" value="1"/>
</dbReference>
<feature type="domain" description="SMC hinge" evidence="8">
    <location>
        <begin position="522"/>
        <end position="637"/>
    </location>
</feature>
<evidence type="ECO:0000256" key="5">
    <source>
        <dbReference type="ARBA" id="ARBA00023054"/>
    </source>
</evidence>
<dbReference type="GO" id="GO:0007059">
    <property type="term" value="P:chromosome segregation"/>
    <property type="evidence" value="ECO:0007669"/>
    <property type="project" value="UniProtKB-UniRule"/>
</dbReference>
<dbReference type="CDD" id="cd03278">
    <property type="entry name" value="ABC_SMC_barmotin"/>
    <property type="match status" value="1"/>
</dbReference>
<dbReference type="InterPro" id="IPR027417">
    <property type="entry name" value="P-loop_NTPase"/>
</dbReference>
<evidence type="ECO:0000256" key="3">
    <source>
        <dbReference type="ARBA" id="ARBA00022741"/>
    </source>
</evidence>
<dbReference type="Gene3D" id="6.10.140.1720">
    <property type="match status" value="1"/>
</dbReference>
<evidence type="ECO:0000256" key="6">
    <source>
        <dbReference type="ARBA" id="ARBA00023125"/>
    </source>
</evidence>
<dbReference type="SUPFAM" id="SSF52540">
    <property type="entry name" value="P-loop containing nucleoside triphosphate hydrolases"/>
    <property type="match status" value="1"/>
</dbReference>
<accession>A0A6N3BCR8</accession>
<evidence type="ECO:0000256" key="7">
    <source>
        <dbReference type="HAMAP-Rule" id="MF_01894"/>
    </source>
</evidence>
<keyword evidence="4 7" id="KW-0067">ATP-binding</keyword>
<dbReference type="Pfam" id="PF02463">
    <property type="entry name" value="SMC_N"/>
    <property type="match status" value="1"/>
</dbReference>
<dbReference type="PIRSF" id="PIRSF005719">
    <property type="entry name" value="SMC"/>
    <property type="match status" value="1"/>
</dbReference>
<protein>
    <recommendedName>
        <fullName evidence="7">Chromosome partition protein Smc</fullName>
    </recommendedName>
</protein>
<comment type="function">
    <text evidence="7">Required for chromosome condensation and partitioning.</text>
</comment>
<keyword evidence="3 7" id="KW-0547">Nucleotide-binding</keyword>